<dbReference type="VEuPathDB" id="FungiDB:Z519_12746"/>
<proteinExistence type="predicted"/>
<keyword evidence="2" id="KW-1185">Reference proteome</keyword>
<dbReference type="HOGENOM" id="CLU_956458_0_0_1"/>
<evidence type="ECO:0000313" key="2">
    <source>
        <dbReference type="Proteomes" id="UP000053789"/>
    </source>
</evidence>
<organism evidence="1 2">
    <name type="scientific">Cladophialophora bantiana (strain ATCC 10958 / CBS 173.52 / CDC B-1940 / NIH 8579)</name>
    <name type="common">Xylohypha bantiana</name>
    <dbReference type="NCBI Taxonomy" id="1442370"/>
    <lineage>
        <taxon>Eukaryota</taxon>
        <taxon>Fungi</taxon>
        <taxon>Dikarya</taxon>
        <taxon>Ascomycota</taxon>
        <taxon>Pezizomycotina</taxon>
        <taxon>Eurotiomycetes</taxon>
        <taxon>Chaetothyriomycetidae</taxon>
        <taxon>Chaetothyriales</taxon>
        <taxon>Herpotrichiellaceae</taxon>
        <taxon>Cladophialophora</taxon>
    </lineage>
</organism>
<sequence>MTTIIELPPADSEEPAKVFVDRHRYYTYTAEEDEVTTHPNWVFIPMPKGLLGAFTKHGRMGFAFEHYVDAKVFDTSINGVGDVPYKLKANPETSYSVAMLLPVGEINGLEWLSCNPVNSIFADYLRHHEHLKKFPSQGHQAQHLSCISYCSAPDVVLVQTINKMALTNASLSGLETLAITCLVQAGLFSRKLESSNLVNGGTKSAHQRDAELRDIRVSLFESVQNLLLMVTPPEFILTQGVSARFRDPDHDYVTLPYGTLKIGDERQMQIRGMQMMVMRNAPERDEGEWRR</sequence>
<name>A0A0D2E931_CLAB1</name>
<dbReference type="GeneID" id="27705674"/>
<evidence type="ECO:0000313" key="1">
    <source>
        <dbReference type="EMBL" id="KIW86621.1"/>
    </source>
</evidence>
<dbReference type="OrthoDB" id="1606438at2759"/>
<dbReference type="EMBL" id="KN847014">
    <property type="protein sequence ID" value="KIW86621.1"/>
    <property type="molecule type" value="Genomic_DNA"/>
</dbReference>
<dbReference type="Proteomes" id="UP000053789">
    <property type="component" value="Unassembled WGS sequence"/>
</dbReference>
<dbReference type="AlphaFoldDB" id="A0A0D2E931"/>
<dbReference type="RefSeq" id="XP_016613290.1">
    <property type="nucleotide sequence ID" value="XM_016770451.1"/>
</dbReference>
<gene>
    <name evidence="1" type="ORF">Z519_12746</name>
</gene>
<protein>
    <submittedName>
        <fullName evidence="1">Uncharacterized protein</fullName>
    </submittedName>
</protein>
<accession>A0A0D2E931</accession>
<reference evidence="1" key="1">
    <citation type="submission" date="2015-01" db="EMBL/GenBank/DDBJ databases">
        <title>The Genome Sequence of Cladophialophora bantiana CBS 173.52.</title>
        <authorList>
            <consortium name="The Broad Institute Genomics Platform"/>
            <person name="Cuomo C."/>
            <person name="de Hoog S."/>
            <person name="Gorbushina A."/>
            <person name="Stielow B."/>
            <person name="Teixiera M."/>
            <person name="Abouelleil A."/>
            <person name="Chapman S.B."/>
            <person name="Priest M."/>
            <person name="Young S.K."/>
            <person name="Wortman J."/>
            <person name="Nusbaum C."/>
            <person name="Birren B."/>
        </authorList>
    </citation>
    <scope>NUCLEOTIDE SEQUENCE [LARGE SCALE GENOMIC DNA]</scope>
    <source>
        <strain evidence="1">CBS 173.52</strain>
    </source>
</reference>